<gene>
    <name evidence="2" type="ORF">ENP47_02635</name>
</gene>
<dbReference type="AlphaFoldDB" id="A0A7C1G4G7"/>
<proteinExistence type="predicted"/>
<dbReference type="InterPro" id="IPR032466">
    <property type="entry name" value="Metal_Hydrolase"/>
</dbReference>
<dbReference type="GO" id="GO:0016810">
    <property type="term" value="F:hydrolase activity, acting on carbon-nitrogen (but not peptide) bonds"/>
    <property type="evidence" value="ECO:0007669"/>
    <property type="project" value="InterPro"/>
</dbReference>
<dbReference type="InterPro" id="IPR011059">
    <property type="entry name" value="Metal-dep_hydrolase_composite"/>
</dbReference>
<dbReference type="Gene3D" id="2.30.40.10">
    <property type="entry name" value="Urease, subunit C, domain 1"/>
    <property type="match status" value="1"/>
</dbReference>
<dbReference type="InterPro" id="IPR013108">
    <property type="entry name" value="Amidohydro_3"/>
</dbReference>
<name>A0A7C1G4G7_THERO</name>
<evidence type="ECO:0000313" key="2">
    <source>
        <dbReference type="EMBL" id="HEF64492.1"/>
    </source>
</evidence>
<keyword evidence="2" id="KW-0378">Hydrolase</keyword>
<dbReference type="EMBL" id="DSJL01000007">
    <property type="protein sequence ID" value="HEF64492.1"/>
    <property type="molecule type" value="Genomic_DNA"/>
</dbReference>
<dbReference type="CDD" id="cd01300">
    <property type="entry name" value="YtcJ_like"/>
    <property type="match status" value="1"/>
</dbReference>
<feature type="domain" description="Amidohydrolase 3" evidence="1">
    <location>
        <begin position="52"/>
        <end position="529"/>
    </location>
</feature>
<dbReference type="Gene3D" id="3.10.310.70">
    <property type="match status" value="1"/>
</dbReference>
<dbReference type="PANTHER" id="PTHR22642:SF2">
    <property type="entry name" value="PROTEIN LONG AFTER FAR-RED 3"/>
    <property type="match status" value="1"/>
</dbReference>
<dbReference type="Pfam" id="PF07969">
    <property type="entry name" value="Amidohydro_3"/>
    <property type="match status" value="1"/>
</dbReference>
<dbReference type="InterPro" id="IPR033932">
    <property type="entry name" value="YtcJ-like"/>
</dbReference>
<dbReference type="SUPFAM" id="SSF51556">
    <property type="entry name" value="Metallo-dependent hydrolases"/>
    <property type="match status" value="1"/>
</dbReference>
<dbReference type="PANTHER" id="PTHR22642">
    <property type="entry name" value="IMIDAZOLONEPROPIONASE"/>
    <property type="match status" value="1"/>
</dbReference>
<comment type="caution">
    <text evidence="2">The sequence shown here is derived from an EMBL/GenBank/DDBJ whole genome shotgun (WGS) entry which is preliminary data.</text>
</comment>
<dbReference type="Gene3D" id="3.20.20.140">
    <property type="entry name" value="Metal-dependent hydrolases"/>
    <property type="match status" value="1"/>
</dbReference>
<evidence type="ECO:0000259" key="1">
    <source>
        <dbReference type="Pfam" id="PF07969"/>
    </source>
</evidence>
<dbReference type="SUPFAM" id="SSF51338">
    <property type="entry name" value="Composite domain of metallo-dependent hydrolases"/>
    <property type="match status" value="1"/>
</dbReference>
<accession>A0A7C1G4G7</accession>
<protein>
    <submittedName>
        <fullName evidence="2">Amidohydrolase</fullName>
    </submittedName>
</protein>
<reference evidence="2" key="1">
    <citation type="journal article" date="2020" name="mSystems">
        <title>Genome- and Community-Level Interaction Insights into Carbon Utilization and Element Cycling Functions of Hydrothermarchaeota in Hydrothermal Sediment.</title>
        <authorList>
            <person name="Zhou Z."/>
            <person name="Liu Y."/>
            <person name="Xu W."/>
            <person name="Pan J."/>
            <person name="Luo Z.H."/>
            <person name="Li M."/>
        </authorList>
    </citation>
    <scope>NUCLEOTIDE SEQUENCE [LARGE SCALE GENOMIC DNA]</scope>
    <source>
        <strain evidence="2">SpSt-222</strain>
    </source>
</reference>
<sequence>MPADLILYGGQVLTAVPGASPASAVAILQNRILAVGTDDAVQALAGPATDLIPLRGRTVVPGFNDAHCHPIALGLSLREVDARTPPNHSIVDIVRRIAERAATQPAGTWIIARGYDQAHLTEQRHPTRDDLDQATREHPVLLIRACGHIGVANSRALELAGIGSGTPDPPGGTIDRAADGTPTGVLREAALQLVRAKLPPPTVEELAAAIRQAGRTFLEYGVTSVQEAGIGRAEEFLAYQTLAARGELPVRTTLMILIDALLEPCRELGIRTGFGDAWLRIGPAKLFLDGSIGGRTARMSQPYLDRPDTCGLWMDDPEVMKRKIVEAHRAGFQCCAHAIGDAAIELLLDAFEEALRLEPRLDHRHRIEHCSILRPDLIHRIARLGAIPIPGTTFLHDFQEVYLSGLGHERLRYAYALRTFLDRGIVAAASTDTPVCSPSAMLGIQTMVTRRNAAGQVLWPEECVTLDEALRVYTVNGAYASFEERAKGTLEPGKLADLAVLETDLHSVAPEELSTVRVDYTIVDGRVAYVRPGAA</sequence>
<organism evidence="2">
    <name type="scientific">Thermomicrobium roseum</name>
    <dbReference type="NCBI Taxonomy" id="500"/>
    <lineage>
        <taxon>Bacteria</taxon>
        <taxon>Pseudomonadati</taxon>
        <taxon>Thermomicrobiota</taxon>
        <taxon>Thermomicrobia</taxon>
        <taxon>Thermomicrobiales</taxon>
        <taxon>Thermomicrobiaceae</taxon>
        <taxon>Thermomicrobium</taxon>
    </lineage>
</organism>